<keyword evidence="2" id="KW-1185">Reference proteome</keyword>
<proteinExistence type="predicted"/>
<dbReference type="EMBL" id="JABFHI010000002">
    <property type="protein sequence ID" value="NOG31503.1"/>
    <property type="molecule type" value="Genomic_DNA"/>
</dbReference>
<name>A0A7Y3TX13_9GAMM</name>
<dbReference type="AlphaFoldDB" id="A0A7Y3TX13"/>
<reference evidence="1 2" key="2">
    <citation type="submission" date="2020-06" db="EMBL/GenBank/DDBJ databases">
        <title>Halomonas songnenensis sp. nov., a moderately halophilic bacterium isolated from saline and alkaline soils.</title>
        <authorList>
            <person name="Jiang J."/>
            <person name="Pan Y."/>
        </authorList>
    </citation>
    <scope>NUCLEOTIDE SEQUENCE [LARGE SCALE GENOMIC DNA]</scope>
    <source>
        <strain evidence="1 2">TBZ9</strain>
    </source>
</reference>
<sequence>MEYAAIEDLPEKEALKELSSSELDALGKLWKEKKGELENSGEYRNFIKRMQREWAIETGIIERLYSWDRGVTETLIDQGVDSSLISHVGGINRDEAENIARMIQDQQSIVEGLFFPL</sequence>
<comment type="caution">
    <text evidence="1">The sequence shown here is derived from an EMBL/GenBank/DDBJ whole genome shotgun (WGS) entry which is preliminary data.</text>
</comment>
<dbReference type="Proteomes" id="UP000588806">
    <property type="component" value="Unassembled WGS sequence"/>
</dbReference>
<gene>
    <name evidence="1" type="ORF">HLB35_06445</name>
</gene>
<accession>A0A7Y3TX13</accession>
<reference evidence="1 2" key="1">
    <citation type="submission" date="2020-05" db="EMBL/GenBank/DDBJ databases">
        <authorList>
            <person name="Ruan W."/>
            <person name="Jeon C.O."/>
            <person name="Chun B.H."/>
        </authorList>
    </citation>
    <scope>NUCLEOTIDE SEQUENCE [LARGE SCALE GENOMIC DNA]</scope>
    <source>
        <strain evidence="1 2">TBZ9</strain>
    </source>
</reference>
<evidence type="ECO:0000313" key="1">
    <source>
        <dbReference type="EMBL" id="NOG31503.1"/>
    </source>
</evidence>
<protein>
    <submittedName>
        <fullName evidence="1">Uncharacterized protein</fullName>
    </submittedName>
</protein>
<evidence type="ECO:0000313" key="2">
    <source>
        <dbReference type="Proteomes" id="UP000588806"/>
    </source>
</evidence>
<organism evidence="1 2">
    <name type="scientific">Vreelandella azerica</name>
    <dbReference type="NCBI Taxonomy" id="2732867"/>
    <lineage>
        <taxon>Bacteria</taxon>
        <taxon>Pseudomonadati</taxon>
        <taxon>Pseudomonadota</taxon>
        <taxon>Gammaproteobacteria</taxon>
        <taxon>Oceanospirillales</taxon>
        <taxon>Halomonadaceae</taxon>
        <taxon>Vreelandella</taxon>
    </lineage>
</organism>
<dbReference type="RefSeq" id="WP_171701951.1">
    <property type="nucleotide sequence ID" value="NZ_JABFHI010000002.1"/>
</dbReference>